<dbReference type="AlphaFoldDB" id="A0A085ZEX1"/>
<keyword evidence="4" id="KW-1185">Reference proteome</keyword>
<gene>
    <name evidence="3" type="ORF">IW19_22880</name>
</gene>
<reference evidence="3 4" key="1">
    <citation type="submission" date="2014-07" db="EMBL/GenBank/DDBJ databases">
        <title>Genome of Flavobacterium reichenbachii LMG 25512.</title>
        <authorList>
            <person name="Stropko S.J."/>
            <person name="Pipes S.E."/>
            <person name="Newman J.D."/>
        </authorList>
    </citation>
    <scope>NUCLEOTIDE SEQUENCE [LARGE SCALE GENOMIC DNA]</scope>
    <source>
        <strain evidence="3 4">LMG 25512</strain>
    </source>
</reference>
<dbReference type="EMBL" id="JPRL01000003">
    <property type="protein sequence ID" value="KFF02985.1"/>
    <property type="molecule type" value="Genomic_DNA"/>
</dbReference>
<feature type="compositionally biased region" description="Polar residues" evidence="1">
    <location>
        <begin position="33"/>
        <end position="59"/>
    </location>
</feature>
<evidence type="ECO:0008006" key="5">
    <source>
        <dbReference type="Google" id="ProtNLM"/>
    </source>
</evidence>
<feature type="compositionally biased region" description="Polar residues" evidence="1">
    <location>
        <begin position="79"/>
        <end position="98"/>
    </location>
</feature>
<evidence type="ECO:0000256" key="1">
    <source>
        <dbReference type="SAM" id="MobiDB-lite"/>
    </source>
</evidence>
<keyword evidence="2" id="KW-0732">Signal</keyword>
<name>A0A085ZEX1_9FLAO</name>
<comment type="caution">
    <text evidence="3">The sequence shown here is derived from an EMBL/GenBank/DDBJ whole genome shotgun (WGS) entry which is preliminary data.</text>
</comment>
<feature type="chain" id="PRO_5001801050" description="Lipoprotein" evidence="2">
    <location>
        <begin position="26"/>
        <end position="98"/>
    </location>
</feature>
<evidence type="ECO:0000256" key="2">
    <source>
        <dbReference type="SAM" id="SignalP"/>
    </source>
</evidence>
<dbReference type="PROSITE" id="PS51257">
    <property type="entry name" value="PROKAR_LIPOPROTEIN"/>
    <property type="match status" value="1"/>
</dbReference>
<protein>
    <recommendedName>
        <fullName evidence="5">Lipoprotein</fullName>
    </recommendedName>
</protein>
<dbReference type="RefSeq" id="WP_035689714.1">
    <property type="nucleotide sequence ID" value="NZ_JPRL01000003.1"/>
</dbReference>
<dbReference type="eggNOG" id="ENOG503110Y">
    <property type="taxonomic scope" value="Bacteria"/>
</dbReference>
<dbReference type="Proteomes" id="UP000028715">
    <property type="component" value="Unassembled WGS sequence"/>
</dbReference>
<organism evidence="3 4">
    <name type="scientific">Flavobacterium reichenbachii</name>
    <dbReference type="NCBI Taxonomy" id="362418"/>
    <lineage>
        <taxon>Bacteria</taxon>
        <taxon>Pseudomonadati</taxon>
        <taxon>Bacteroidota</taxon>
        <taxon>Flavobacteriia</taxon>
        <taxon>Flavobacteriales</taxon>
        <taxon>Flavobacteriaceae</taxon>
        <taxon>Flavobacterium</taxon>
    </lineage>
</organism>
<feature type="signal peptide" evidence="2">
    <location>
        <begin position="1"/>
        <end position="25"/>
    </location>
</feature>
<feature type="region of interest" description="Disordered" evidence="1">
    <location>
        <begin position="32"/>
        <end position="98"/>
    </location>
</feature>
<sequence>MKTYVLNSKIALVIILITMAFSCKKYETAPADNLTNKDTISTSIDSVGPNSDTATVNNPGTTGATGEGSTGSGSAGTVQKGSSLKNSNTDSIQKSKQK</sequence>
<feature type="compositionally biased region" description="Gly residues" evidence="1">
    <location>
        <begin position="63"/>
        <end position="74"/>
    </location>
</feature>
<evidence type="ECO:0000313" key="3">
    <source>
        <dbReference type="EMBL" id="KFF02985.1"/>
    </source>
</evidence>
<accession>A0A085ZEX1</accession>
<proteinExistence type="predicted"/>
<evidence type="ECO:0000313" key="4">
    <source>
        <dbReference type="Proteomes" id="UP000028715"/>
    </source>
</evidence>